<dbReference type="Pfam" id="PF00087">
    <property type="entry name" value="Toxin_TOLIP"/>
    <property type="match status" value="1"/>
</dbReference>
<dbReference type="SUPFAM" id="SSF56436">
    <property type="entry name" value="C-type lectin-like"/>
    <property type="match status" value="1"/>
</dbReference>
<keyword evidence="4" id="KW-0472">Membrane</keyword>
<dbReference type="AlphaFoldDB" id="A0A8W8JHE5"/>
<keyword evidence="5" id="KW-0325">Glycoprotein</keyword>
<organism evidence="9 10">
    <name type="scientific">Magallana gigas</name>
    <name type="common">Pacific oyster</name>
    <name type="synonym">Crassostrea gigas</name>
    <dbReference type="NCBI Taxonomy" id="29159"/>
    <lineage>
        <taxon>Eukaryota</taxon>
        <taxon>Metazoa</taxon>
        <taxon>Spiralia</taxon>
        <taxon>Lophotrochozoa</taxon>
        <taxon>Mollusca</taxon>
        <taxon>Bivalvia</taxon>
        <taxon>Autobranchia</taxon>
        <taxon>Pteriomorphia</taxon>
        <taxon>Ostreida</taxon>
        <taxon>Ostreoidea</taxon>
        <taxon>Ostreidae</taxon>
        <taxon>Magallana</taxon>
    </lineage>
</organism>
<dbReference type="EnsemblMetazoa" id="G19074.1">
    <property type="protein sequence ID" value="G19074.1:cds"/>
    <property type="gene ID" value="G19074"/>
</dbReference>
<evidence type="ECO:0000256" key="3">
    <source>
        <dbReference type="ARBA" id="ARBA00022729"/>
    </source>
</evidence>
<evidence type="ECO:0000313" key="9">
    <source>
        <dbReference type="EnsemblMetazoa" id="G19074.1:cds"/>
    </source>
</evidence>
<accession>A0A8W8JHE5</accession>
<evidence type="ECO:0008006" key="11">
    <source>
        <dbReference type="Google" id="ProtNLM"/>
    </source>
</evidence>
<feature type="chain" id="PRO_5036454244" description="C-type lectin domain-containing protein" evidence="6">
    <location>
        <begin position="26"/>
        <end position="472"/>
    </location>
</feature>
<keyword evidence="10" id="KW-1185">Reference proteome</keyword>
<dbReference type="InterPro" id="IPR001304">
    <property type="entry name" value="C-type_lectin-like"/>
</dbReference>
<keyword evidence="3 6" id="KW-0732">Signal</keyword>
<reference evidence="9" key="1">
    <citation type="submission" date="2022-08" db="UniProtKB">
        <authorList>
            <consortium name="EnsemblMetazoa"/>
        </authorList>
    </citation>
    <scope>IDENTIFICATION</scope>
    <source>
        <strain evidence="9">05x7-T-G4-1.051#20</strain>
    </source>
</reference>
<evidence type="ECO:0000256" key="6">
    <source>
        <dbReference type="SAM" id="SignalP"/>
    </source>
</evidence>
<dbReference type="InterPro" id="IPR045860">
    <property type="entry name" value="Snake_toxin-like_sf"/>
</dbReference>
<evidence type="ECO:0000256" key="2">
    <source>
        <dbReference type="ARBA" id="ARBA00022475"/>
    </source>
</evidence>
<dbReference type="Gene3D" id="2.10.60.10">
    <property type="entry name" value="CD59"/>
    <property type="match status" value="1"/>
</dbReference>
<dbReference type="Gene3D" id="3.10.100.10">
    <property type="entry name" value="Mannose-Binding Protein A, subunit A"/>
    <property type="match status" value="1"/>
</dbReference>
<dbReference type="SMART" id="SM00034">
    <property type="entry name" value="CLECT"/>
    <property type="match status" value="1"/>
</dbReference>
<evidence type="ECO:0000256" key="5">
    <source>
        <dbReference type="ARBA" id="ARBA00023180"/>
    </source>
</evidence>
<evidence type="ECO:0000256" key="1">
    <source>
        <dbReference type="ARBA" id="ARBA00004236"/>
    </source>
</evidence>
<evidence type="ECO:0000259" key="7">
    <source>
        <dbReference type="SMART" id="SM00034"/>
    </source>
</evidence>
<comment type="subcellular location">
    <subcellularLocation>
        <location evidence="1">Cell membrane</location>
    </subcellularLocation>
</comment>
<keyword evidence="2" id="KW-1003">Cell membrane</keyword>
<dbReference type="OMA" id="HDELCYG"/>
<dbReference type="InterPro" id="IPR016186">
    <property type="entry name" value="C-type_lectin-like/link_sf"/>
</dbReference>
<dbReference type="SUPFAM" id="SSF57302">
    <property type="entry name" value="Snake toxin-like"/>
    <property type="match status" value="1"/>
</dbReference>
<dbReference type="InterPro" id="IPR016187">
    <property type="entry name" value="CTDL_fold"/>
</dbReference>
<dbReference type="GO" id="GO:0005886">
    <property type="term" value="C:plasma membrane"/>
    <property type="evidence" value="ECO:0007669"/>
    <property type="project" value="UniProtKB-SubCell"/>
</dbReference>
<proteinExistence type="predicted"/>
<dbReference type="SMART" id="SM00134">
    <property type="entry name" value="LU"/>
    <property type="match status" value="1"/>
</dbReference>
<feature type="domain" description="C-type lectin" evidence="7">
    <location>
        <begin position="328"/>
        <end position="470"/>
    </location>
</feature>
<feature type="signal peptide" evidence="6">
    <location>
        <begin position="1"/>
        <end position="25"/>
    </location>
</feature>
<dbReference type="Proteomes" id="UP000005408">
    <property type="component" value="Unassembled WGS sequence"/>
</dbReference>
<evidence type="ECO:0000256" key="4">
    <source>
        <dbReference type="ARBA" id="ARBA00023136"/>
    </source>
</evidence>
<feature type="domain" description="UPAR/Ly6" evidence="8">
    <location>
        <begin position="63"/>
        <end position="142"/>
    </location>
</feature>
<dbReference type="CDD" id="cd00037">
    <property type="entry name" value="CLECT"/>
    <property type="match status" value="1"/>
</dbReference>
<name>A0A8W8JHE5_MAGGI</name>
<sequence length="472" mass="51772">MANNRNQHTLAVLVAFAVLCYWTEGCDDVSRQACHDLMSSNSDLCNDACLSSVCARTCGKCTLKCYSCHEVNRPEDCNTTLECPSSDYQCISVKSFTGQFQEVYKLGCAPGNVCDNADLETSCCTDDLCNNHKPLPPTTTTTTTTTVTAKITTPTSKTSDTTTGGSGVLLIGRRENSDPFCSESAPAVCQELLRSDTNVCSKECIKSMCPVSCGKCKLCYNCPYVADSDLCNATSLCSHDELCYGLETVNSYQEHGFRLGCAPQPVCDSIATISTNTFGNRATRTLVGGCCHDNLCNTHIKKISTTTTSTTTTTTTTTPTTTHNYCHCPSDGHTYHGHCFFVSPDSYTHNDAKTFCQSRCASLAHFSSESELEKIVNEIRSSSLHQSGRRFILDTISSNQYLSRTALHIDAVYDTRRHWVWESTMSRISHDITRNATNPNHYSCGAVRSWLWRPHLVGVTCSTLHNALCLLH</sequence>
<evidence type="ECO:0000313" key="10">
    <source>
        <dbReference type="Proteomes" id="UP000005408"/>
    </source>
</evidence>
<dbReference type="OrthoDB" id="6139878at2759"/>
<dbReference type="InterPro" id="IPR035076">
    <property type="entry name" value="Toxin/TOLIP"/>
</dbReference>
<protein>
    <recommendedName>
        <fullName evidence="11">C-type lectin domain-containing protein</fullName>
    </recommendedName>
</protein>
<evidence type="ECO:0000259" key="8">
    <source>
        <dbReference type="SMART" id="SM00134"/>
    </source>
</evidence>
<dbReference type="InterPro" id="IPR016054">
    <property type="entry name" value="LY6_UPA_recep-like"/>
</dbReference>